<name>A0AAE4FL23_CLOSG</name>
<accession>A0AAE4FL23</accession>
<reference evidence="1" key="1">
    <citation type="submission" date="2023-04" db="EMBL/GenBank/DDBJ databases">
        <title>Assessment of the microbiological origin of a defect in Grana Padano cheese.</title>
        <authorList>
            <person name="Zago M."/>
            <person name="Rossetti L."/>
            <person name="Bonvini B."/>
            <person name="Carminati D."/>
            <person name="Giraffa G."/>
        </authorList>
    </citation>
    <scope>NUCLEOTIDE SEQUENCE</scope>
    <source>
        <strain evidence="1">4990</strain>
    </source>
</reference>
<dbReference type="Proteomes" id="UP001182303">
    <property type="component" value="Unassembled WGS sequence"/>
</dbReference>
<sequence>MEFWILAFEQNWIDAEQLKGAVKTEKFPFGEITPDEYYKITKIYFEVE</sequence>
<dbReference type="AlphaFoldDB" id="A0AAE4FL23"/>
<evidence type="ECO:0000313" key="1">
    <source>
        <dbReference type="EMBL" id="MDS1004196.1"/>
    </source>
</evidence>
<organism evidence="1 2">
    <name type="scientific">Clostridium sporogenes</name>
    <dbReference type="NCBI Taxonomy" id="1509"/>
    <lineage>
        <taxon>Bacteria</taxon>
        <taxon>Bacillati</taxon>
        <taxon>Bacillota</taxon>
        <taxon>Clostridia</taxon>
        <taxon>Eubacteriales</taxon>
        <taxon>Clostridiaceae</taxon>
        <taxon>Clostridium</taxon>
    </lineage>
</organism>
<dbReference type="EMBL" id="JARUIS010000017">
    <property type="protein sequence ID" value="MDS1004196.1"/>
    <property type="molecule type" value="Genomic_DNA"/>
</dbReference>
<protein>
    <submittedName>
        <fullName evidence="1">XkdX family protein</fullName>
    </submittedName>
</protein>
<evidence type="ECO:0000313" key="2">
    <source>
        <dbReference type="Proteomes" id="UP001182303"/>
    </source>
</evidence>
<gene>
    <name evidence="1" type="ORF">P9J83_11910</name>
</gene>
<comment type="caution">
    <text evidence="1">The sequence shown here is derived from an EMBL/GenBank/DDBJ whole genome shotgun (WGS) entry which is preliminary data.</text>
</comment>
<dbReference type="RefSeq" id="WP_003362077.1">
    <property type="nucleotide sequence ID" value="NZ_JARUIS010000017.1"/>
</dbReference>
<proteinExistence type="predicted"/>